<dbReference type="PANTHER" id="PTHR11630:SF26">
    <property type="entry name" value="DNA REPLICATION LICENSING FACTOR MCM7"/>
    <property type="match status" value="1"/>
</dbReference>
<dbReference type="InterPro" id="IPR018525">
    <property type="entry name" value="MCM_CS"/>
</dbReference>
<reference evidence="6 7" key="1">
    <citation type="submission" date="2021-06" db="EMBL/GenBank/DDBJ databases">
        <title>Caerostris darwini draft genome.</title>
        <authorList>
            <person name="Kono N."/>
            <person name="Arakawa K."/>
        </authorList>
    </citation>
    <scope>NUCLEOTIDE SEQUENCE [LARGE SCALE GENOMIC DNA]</scope>
</reference>
<dbReference type="GO" id="GO:0006271">
    <property type="term" value="P:DNA strand elongation involved in DNA replication"/>
    <property type="evidence" value="ECO:0007669"/>
    <property type="project" value="TreeGrafter"/>
</dbReference>
<evidence type="ECO:0000256" key="4">
    <source>
        <dbReference type="RuleBase" id="RU004070"/>
    </source>
</evidence>
<dbReference type="Pfam" id="PF00493">
    <property type="entry name" value="MCM"/>
    <property type="match status" value="1"/>
</dbReference>
<dbReference type="GO" id="GO:0006270">
    <property type="term" value="P:DNA replication initiation"/>
    <property type="evidence" value="ECO:0007669"/>
    <property type="project" value="TreeGrafter"/>
</dbReference>
<dbReference type="InterPro" id="IPR001208">
    <property type="entry name" value="MCM_dom"/>
</dbReference>
<dbReference type="GO" id="GO:0017116">
    <property type="term" value="F:single-stranded DNA helicase activity"/>
    <property type="evidence" value="ECO:0007669"/>
    <property type="project" value="TreeGrafter"/>
</dbReference>
<organism evidence="6 7">
    <name type="scientific">Caerostris darwini</name>
    <dbReference type="NCBI Taxonomy" id="1538125"/>
    <lineage>
        <taxon>Eukaryota</taxon>
        <taxon>Metazoa</taxon>
        <taxon>Ecdysozoa</taxon>
        <taxon>Arthropoda</taxon>
        <taxon>Chelicerata</taxon>
        <taxon>Arachnida</taxon>
        <taxon>Araneae</taxon>
        <taxon>Araneomorphae</taxon>
        <taxon>Entelegynae</taxon>
        <taxon>Araneoidea</taxon>
        <taxon>Araneidae</taxon>
        <taxon>Caerostris</taxon>
    </lineage>
</organism>
<dbReference type="GO" id="GO:0003697">
    <property type="term" value="F:single-stranded DNA binding"/>
    <property type="evidence" value="ECO:0007669"/>
    <property type="project" value="TreeGrafter"/>
</dbReference>
<dbReference type="PROSITE" id="PS50051">
    <property type="entry name" value="MCM_2"/>
    <property type="match status" value="1"/>
</dbReference>
<name>A0AAV4TI68_9ARAC</name>
<keyword evidence="3 4" id="KW-0067">ATP-binding</keyword>
<feature type="domain" description="MCM C-terminal AAA(+) ATPase" evidence="5">
    <location>
        <begin position="1"/>
        <end position="115"/>
    </location>
</feature>
<evidence type="ECO:0000256" key="1">
    <source>
        <dbReference type="ARBA" id="ARBA00012551"/>
    </source>
</evidence>
<dbReference type="PANTHER" id="PTHR11630">
    <property type="entry name" value="DNA REPLICATION LICENSING FACTOR MCM FAMILY MEMBER"/>
    <property type="match status" value="1"/>
</dbReference>
<accession>A0AAV4TI68</accession>
<keyword evidence="7" id="KW-1185">Reference proteome</keyword>
<dbReference type="SUPFAM" id="SSF52540">
    <property type="entry name" value="P-loop containing nucleoside triphosphate hydrolases"/>
    <property type="match status" value="1"/>
</dbReference>
<dbReference type="GO" id="GO:0005634">
    <property type="term" value="C:nucleus"/>
    <property type="evidence" value="ECO:0007669"/>
    <property type="project" value="TreeGrafter"/>
</dbReference>
<evidence type="ECO:0000256" key="3">
    <source>
        <dbReference type="ARBA" id="ARBA00022840"/>
    </source>
</evidence>
<dbReference type="PRINTS" id="PR01657">
    <property type="entry name" value="MCMFAMILY"/>
</dbReference>
<dbReference type="GO" id="GO:0005524">
    <property type="term" value="F:ATP binding"/>
    <property type="evidence" value="ECO:0007669"/>
    <property type="project" value="UniProtKB-KW"/>
</dbReference>
<dbReference type="SMART" id="SM00350">
    <property type="entry name" value="MCM"/>
    <property type="match status" value="1"/>
</dbReference>
<keyword evidence="4" id="KW-0238">DNA-binding</keyword>
<proteinExistence type="inferred from homology"/>
<gene>
    <name evidence="6" type="primary">mcm7-b</name>
    <name evidence="6" type="ORF">CDAR_452091</name>
</gene>
<evidence type="ECO:0000256" key="2">
    <source>
        <dbReference type="ARBA" id="ARBA00022741"/>
    </source>
</evidence>
<dbReference type="EC" id="3.6.4.12" evidence="1"/>
<evidence type="ECO:0000259" key="5">
    <source>
        <dbReference type="PROSITE" id="PS50051"/>
    </source>
</evidence>
<evidence type="ECO:0000313" key="7">
    <source>
        <dbReference type="Proteomes" id="UP001054837"/>
    </source>
</evidence>
<dbReference type="InterPro" id="IPR031327">
    <property type="entry name" value="MCM"/>
</dbReference>
<sequence length="115" mass="12376">MKIIDNINICLMGDPGVVKAQLLSFIDHLAPRSQYTTGRGSYGVGLTPSVVKDVTGEVTLEGGALVLADQGICCIDEFNKMMDSDRTAIHEVMEQQTISIAKVGILTTLNAECLY</sequence>
<comment type="similarity">
    <text evidence="4">Belongs to the MCM family.</text>
</comment>
<dbReference type="Gene3D" id="3.40.50.300">
    <property type="entry name" value="P-loop containing nucleotide triphosphate hydrolases"/>
    <property type="match status" value="1"/>
</dbReference>
<dbReference type="AlphaFoldDB" id="A0AAV4TI68"/>
<comment type="caution">
    <text evidence="6">The sequence shown here is derived from an EMBL/GenBank/DDBJ whole genome shotgun (WGS) entry which is preliminary data.</text>
</comment>
<dbReference type="EMBL" id="BPLQ01009660">
    <property type="protein sequence ID" value="GIY45805.1"/>
    <property type="molecule type" value="Genomic_DNA"/>
</dbReference>
<keyword evidence="2 4" id="KW-0547">Nucleotide-binding</keyword>
<dbReference type="GO" id="GO:0042555">
    <property type="term" value="C:MCM complex"/>
    <property type="evidence" value="ECO:0007669"/>
    <property type="project" value="TreeGrafter"/>
</dbReference>
<dbReference type="Proteomes" id="UP001054837">
    <property type="component" value="Unassembled WGS sequence"/>
</dbReference>
<dbReference type="PROSITE" id="PS00847">
    <property type="entry name" value="MCM_1"/>
    <property type="match status" value="1"/>
</dbReference>
<dbReference type="GO" id="GO:0000727">
    <property type="term" value="P:double-strand break repair via break-induced replication"/>
    <property type="evidence" value="ECO:0007669"/>
    <property type="project" value="TreeGrafter"/>
</dbReference>
<protein>
    <recommendedName>
        <fullName evidence="1">DNA helicase</fullName>
        <ecNumber evidence="1">3.6.4.12</ecNumber>
    </recommendedName>
</protein>
<evidence type="ECO:0000313" key="6">
    <source>
        <dbReference type="EMBL" id="GIY45805.1"/>
    </source>
</evidence>
<dbReference type="InterPro" id="IPR027417">
    <property type="entry name" value="P-loop_NTPase"/>
</dbReference>